<reference evidence="2" key="2">
    <citation type="journal article" date="2015" name="Fish Shellfish Immunol.">
        <title>Early steps in the European eel (Anguilla anguilla)-Vibrio vulnificus interaction in the gills: Role of the RtxA13 toxin.</title>
        <authorList>
            <person name="Callol A."/>
            <person name="Pajuelo D."/>
            <person name="Ebbesson L."/>
            <person name="Teles M."/>
            <person name="MacKenzie S."/>
            <person name="Amaro C."/>
        </authorList>
    </citation>
    <scope>NUCLEOTIDE SEQUENCE</scope>
</reference>
<dbReference type="AlphaFoldDB" id="A0A0E9VYI5"/>
<evidence type="ECO:0000256" key="1">
    <source>
        <dbReference type="SAM" id="MobiDB-lite"/>
    </source>
</evidence>
<accession>A0A0E9VYI5</accession>
<proteinExistence type="predicted"/>
<evidence type="ECO:0000313" key="2">
    <source>
        <dbReference type="EMBL" id="JAH83152.1"/>
    </source>
</evidence>
<dbReference type="EMBL" id="GBXM01025425">
    <property type="protein sequence ID" value="JAH83152.1"/>
    <property type="molecule type" value="Transcribed_RNA"/>
</dbReference>
<reference evidence="2" key="1">
    <citation type="submission" date="2014-11" db="EMBL/GenBank/DDBJ databases">
        <authorList>
            <person name="Amaro Gonzalez C."/>
        </authorList>
    </citation>
    <scope>NUCLEOTIDE SEQUENCE</scope>
</reference>
<sequence>MPSNAGMLYTSKVHKLTSPPTLPLRGVR</sequence>
<name>A0A0E9VYI5_ANGAN</name>
<feature type="region of interest" description="Disordered" evidence="1">
    <location>
        <begin position="1"/>
        <end position="28"/>
    </location>
</feature>
<organism evidence="2">
    <name type="scientific">Anguilla anguilla</name>
    <name type="common">European freshwater eel</name>
    <name type="synonym">Muraena anguilla</name>
    <dbReference type="NCBI Taxonomy" id="7936"/>
    <lineage>
        <taxon>Eukaryota</taxon>
        <taxon>Metazoa</taxon>
        <taxon>Chordata</taxon>
        <taxon>Craniata</taxon>
        <taxon>Vertebrata</taxon>
        <taxon>Euteleostomi</taxon>
        <taxon>Actinopterygii</taxon>
        <taxon>Neopterygii</taxon>
        <taxon>Teleostei</taxon>
        <taxon>Anguilliformes</taxon>
        <taxon>Anguillidae</taxon>
        <taxon>Anguilla</taxon>
    </lineage>
</organism>
<protein>
    <submittedName>
        <fullName evidence="2">Uncharacterized protein</fullName>
    </submittedName>
</protein>